<feature type="compositionally biased region" description="Low complexity" evidence="1">
    <location>
        <begin position="304"/>
        <end position="320"/>
    </location>
</feature>
<evidence type="ECO:0000256" key="1">
    <source>
        <dbReference type="SAM" id="MobiDB-lite"/>
    </source>
</evidence>
<dbReference type="InterPro" id="IPR036638">
    <property type="entry name" value="HLH_DNA-bd_sf"/>
</dbReference>
<feature type="compositionally biased region" description="Gly residues" evidence="1">
    <location>
        <begin position="172"/>
        <end position="181"/>
    </location>
</feature>
<name>A0A1I8FU36_9PLAT</name>
<dbReference type="GO" id="GO:0007423">
    <property type="term" value="P:sensory organ development"/>
    <property type="evidence" value="ECO:0007669"/>
    <property type="project" value="TreeGrafter"/>
</dbReference>
<dbReference type="InterPro" id="IPR050359">
    <property type="entry name" value="bHLH_transcription_factors"/>
</dbReference>
<accession>A0A1I8FU36</accession>
<dbReference type="SUPFAM" id="SSF47459">
    <property type="entry name" value="HLH, helix-loop-helix DNA-binding domain"/>
    <property type="match status" value="1"/>
</dbReference>
<evidence type="ECO:0000259" key="2">
    <source>
        <dbReference type="PROSITE" id="PS50888"/>
    </source>
</evidence>
<evidence type="ECO:0000313" key="3">
    <source>
        <dbReference type="Proteomes" id="UP000095280"/>
    </source>
</evidence>
<dbReference type="PANTHER" id="PTHR19290">
    <property type="entry name" value="BASIC HELIX-LOOP-HELIX PROTEIN NEUROGENIN-RELATED"/>
    <property type="match status" value="1"/>
</dbReference>
<feature type="region of interest" description="Disordered" evidence="1">
    <location>
        <begin position="158"/>
        <end position="196"/>
    </location>
</feature>
<feature type="region of interest" description="Disordered" evidence="1">
    <location>
        <begin position="258"/>
        <end position="338"/>
    </location>
</feature>
<dbReference type="CDD" id="cd19725">
    <property type="entry name" value="bHLH_TS_OLIG2_like"/>
    <property type="match status" value="1"/>
</dbReference>
<feature type="domain" description="BHLH" evidence="2">
    <location>
        <begin position="187"/>
        <end position="241"/>
    </location>
</feature>
<feature type="region of interest" description="Disordered" evidence="1">
    <location>
        <begin position="1"/>
        <end position="50"/>
    </location>
</feature>
<feature type="compositionally biased region" description="Basic and acidic residues" evidence="1">
    <location>
        <begin position="19"/>
        <end position="31"/>
    </location>
</feature>
<keyword evidence="3" id="KW-1185">Reference proteome</keyword>
<feature type="compositionally biased region" description="Low complexity" evidence="1">
    <location>
        <begin position="268"/>
        <end position="295"/>
    </location>
</feature>
<protein>
    <submittedName>
        <fullName evidence="4">BHLH domain-containing protein</fullName>
    </submittedName>
</protein>
<dbReference type="GO" id="GO:0000981">
    <property type="term" value="F:DNA-binding transcription factor activity, RNA polymerase II-specific"/>
    <property type="evidence" value="ECO:0007669"/>
    <property type="project" value="TreeGrafter"/>
</dbReference>
<sequence length="403" mass="41982">RWPAGSTRSRCAPARRSVVRQERPVRHEQAADRGAAGTAVHPQHERSRRGVHVGALDQPVEEAPAAAAAAAGGQVARVLGEVRAEQQPRQLLDAASLALGERAAAEAERQSQNGPHGCLQQHLGSEVPTIRNTNGWARSGSEPAAGIRAAEAAAAAPRTRTCALRRRRKRGGGGSGAPGRGDAGRRERRLKINSRERKRMHDLNSALDGLREVIPYATGPSVKKLSKIATLLLAKNYILMLQSSLDEMKKLLSEVYKHRGGSGGGTGESPRSTPTSPSDLTTPAAAAGAPAVTAAPLPPPPAPTTSATPMPSTPTPAMLLPQPPAMPTHSQQQQHPFAGGLFPPHLLYQQHPLHCWCPDCSLQRHHLRQAAAAAAAVAAAAAIAAPSSASAAGGKATGSCFSD</sequence>
<proteinExistence type="predicted"/>
<dbReference type="GO" id="GO:0061564">
    <property type="term" value="P:axon development"/>
    <property type="evidence" value="ECO:0007669"/>
    <property type="project" value="TreeGrafter"/>
</dbReference>
<dbReference type="WBParaSite" id="maker-unitig_5889-snap-gene-0.2-mRNA-1">
    <property type="protein sequence ID" value="maker-unitig_5889-snap-gene-0.2-mRNA-1"/>
    <property type="gene ID" value="maker-unitig_5889-snap-gene-0.2"/>
</dbReference>
<dbReference type="SMART" id="SM00353">
    <property type="entry name" value="HLH"/>
    <property type="match status" value="1"/>
</dbReference>
<reference evidence="4" key="1">
    <citation type="submission" date="2016-11" db="UniProtKB">
        <authorList>
            <consortium name="WormBaseParasite"/>
        </authorList>
    </citation>
    <scope>IDENTIFICATION</scope>
</reference>
<dbReference type="GO" id="GO:0045944">
    <property type="term" value="P:positive regulation of transcription by RNA polymerase II"/>
    <property type="evidence" value="ECO:0007669"/>
    <property type="project" value="TreeGrafter"/>
</dbReference>
<dbReference type="Gene3D" id="4.10.280.10">
    <property type="entry name" value="Helix-loop-helix DNA-binding domain"/>
    <property type="match status" value="1"/>
</dbReference>
<dbReference type="GO" id="GO:0070888">
    <property type="term" value="F:E-box binding"/>
    <property type="evidence" value="ECO:0007669"/>
    <property type="project" value="TreeGrafter"/>
</dbReference>
<dbReference type="PANTHER" id="PTHR19290:SF164">
    <property type="entry name" value="BHLH DOMAIN-CONTAINING PROTEIN"/>
    <property type="match status" value="1"/>
</dbReference>
<dbReference type="GO" id="GO:0046983">
    <property type="term" value="F:protein dimerization activity"/>
    <property type="evidence" value="ECO:0007669"/>
    <property type="project" value="InterPro"/>
</dbReference>
<dbReference type="InterPro" id="IPR011598">
    <property type="entry name" value="bHLH_dom"/>
</dbReference>
<organism evidence="3 4">
    <name type="scientific">Macrostomum lignano</name>
    <dbReference type="NCBI Taxonomy" id="282301"/>
    <lineage>
        <taxon>Eukaryota</taxon>
        <taxon>Metazoa</taxon>
        <taxon>Spiralia</taxon>
        <taxon>Lophotrochozoa</taxon>
        <taxon>Platyhelminthes</taxon>
        <taxon>Rhabditophora</taxon>
        <taxon>Macrostomorpha</taxon>
        <taxon>Macrostomida</taxon>
        <taxon>Macrostomidae</taxon>
        <taxon>Macrostomum</taxon>
    </lineage>
</organism>
<dbReference type="PROSITE" id="PS50888">
    <property type="entry name" value="BHLH"/>
    <property type="match status" value="1"/>
</dbReference>
<dbReference type="AlphaFoldDB" id="A0A1I8FU36"/>
<dbReference type="Pfam" id="PF00010">
    <property type="entry name" value="HLH"/>
    <property type="match status" value="1"/>
</dbReference>
<dbReference type="GO" id="GO:0005634">
    <property type="term" value="C:nucleus"/>
    <property type="evidence" value="ECO:0007669"/>
    <property type="project" value="TreeGrafter"/>
</dbReference>
<dbReference type="Proteomes" id="UP000095280">
    <property type="component" value="Unplaced"/>
</dbReference>
<evidence type="ECO:0000313" key="4">
    <source>
        <dbReference type="WBParaSite" id="maker-unitig_5889-snap-gene-0.2-mRNA-1"/>
    </source>
</evidence>